<dbReference type="EMBL" id="JARJCW010000004">
    <property type="protein sequence ID" value="KAJ7225255.1"/>
    <property type="molecule type" value="Genomic_DNA"/>
</dbReference>
<dbReference type="GO" id="GO:0005576">
    <property type="term" value="C:extracellular region"/>
    <property type="evidence" value="ECO:0007669"/>
    <property type="project" value="UniProtKB-SubCell"/>
</dbReference>
<comment type="subcellular location">
    <subcellularLocation>
        <location evidence="1">Secreted</location>
    </subcellularLocation>
</comment>
<proteinExistence type="predicted"/>
<evidence type="ECO:0000256" key="5">
    <source>
        <dbReference type="ARBA" id="ARBA00023098"/>
    </source>
</evidence>
<dbReference type="PANTHER" id="PTHR34043">
    <property type="entry name" value="ALPHA/BETA-HYDROLASES SUPERFAMILY PROTEIN"/>
    <property type="match status" value="1"/>
</dbReference>
<feature type="domain" description="Lipase-like C-terminal" evidence="6">
    <location>
        <begin position="16"/>
        <end position="134"/>
    </location>
</feature>
<keyword evidence="4" id="KW-0378">Hydrolase</keyword>
<name>A0AAD7E2J7_9AGAR</name>
<gene>
    <name evidence="7" type="ORF">GGX14DRAFT_637835</name>
</gene>
<keyword evidence="2" id="KW-0964">Secreted</keyword>
<keyword evidence="3" id="KW-0732">Signal</keyword>
<evidence type="ECO:0000256" key="1">
    <source>
        <dbReference type="ARBA" id="ARBA00004613"/>
    </source>
</evidence>
<dbReference type="Proteomes" id="UP001219525">
    <property type="component" value="Unassembled WGS sequence"/>
</dbReference>
<keyword evidence="8" id="KW-1185">Reference proteome</keyword>
<organism evidence="7 8">
    <name type="scientific">Mycena pura</name>
    <dbReference type="NCBI Taxonomy" id="153505"/>
    <lineage>
        <taxon>Eukaryota</taxon>
        <taxon>Fungi</taxon>
        <taxon>Dikarya</taxon>
        <taxon>Basidiomycota</taxon>
        <taxon>Agaricomycotina</taxon>
        <taxon>Agaricomycetes</taxon>
        <taxon>Agaricomycetidae</taxon>
        <taxon>Agaricales</taxon>
        <taxon>Marasmiineae</taxon>
        <taxon>Mycenaceae</taxon>
        <taxon>Mycena</taxon>
    </lineage>
</organism>
<dbReference type="GO" id="GO:0016787">
    <property type="term" value="F:hydrolase activity"/>
    <property type="evidence" value="ECO:0007669"/>
    <property type="project" value="UniProtKB-KW"/>
</dbReference>
<dbReference type="SUPFAM" id="SSF53474">
    <property type="entry name" value="alpha/beta-Hydrolases"/>
    <property type="match status" value="1"/>
</dbReference>
<evidence type="ECO:0000313" key="8">
    <source>
        <dbReference type="Proteomes" id="UP001219525"/>
    </source>
</evidence>
<evidence type="ECO:0000259" key="6">
    <source>
        <dbReference type="Pfam" id="PF24708"/>
    </source>
</evidence>
<evidence type="ECO:0000256" key="4">
    <source>
        <dbReference type="ARBA" id="ARBA00022801"/>
    </source>
</evidence>
<protein>
    <submittedName>
        <fullName evidence="7">Alpha/beta-hydrolase</fullName>
    </submittedName>
</protein>
<sequence length="433" mass="48952">MVHSIPPQGDVDGSIPLVIVQGFLGTSGAWIWGNFESYLNRGLDKRNWRRTIFVSIGPVSSLHDRACELYYALVGGTVDYGKEHSAMHRHARYGRKILQGDYPEWSPARPLHFLGHSMGGQTIIKLQWLLKQGHFGPRAHPRMVLSVSAISAPFRGTQSVYVLGMCVDAAPAVRPFSVGFTIGKSMHLLSFLSPLLPQAFDLHGDSRSLTYRDISFSSLLKQLWNKSDWAEGRDNAAFDVTFLAVDERESQGEGDLEPKTYYQSYSVCMTQRYSENSRTHTPSMRHITSPILCSLARMTGAFDFSTLQPPPSFLRQQNTESGARVIDSESILGEEYWANDGVVPSFSQWHPLPCCRTRCQHFTRASQATVAKSNDVHHLSPQPGIWYVNQEEDAHHHMSIVPWWTGSDRQQRFWVELGRWLDAIEENRQDCEG</sequence>
<evidence type="ECO:0000256" key="3">
    <source>
        <dbReference type="ARBA" id="ARBA00022729"/>
    </source>
</evidence>
<evidence type="ECO:0000313" key="7">
    <source>
        <dbReference type="EMBL" id="KAJ7225255.1"/>
    </source>
</evidence>
<dbReference type="InterPro" id="IPR056304">
    <property type="entry name" value="Lip-like_C"/>
</dbReference>
<dbReference type="AlphaFoldDB" id="A0AAD7E2J7"/>
<comment type="caution">
    <text evidence="7">The sequence shown here is derived from an EMBL/GenBank/DDBJ whole genome shotgun (WGS) entry which is preliminary data.</text>
</comment>
<dbReference type="Gene3D" id="3.40.50.1820">
    <property type="entry name" value="alpha/beta hydrolase"/>
    <property type="match status" value="1"/>
</dbReference>
<accession>A0AAD7E2J7</accession>
<keyword evidence="5" id="KW-0443">Lipid metabolism</keyword>
<dbReference type="InterPro" id="IPR029058">
    <property type="entry name" value="AB_hydrolase_fold"/>
</dbReference>
<dbReference type="PANTHER" id="PTHR34043:SF3">
    <property type="entry name" value="ALPHA_BETA-HYDROLASES SUPERFAMILY PROTEIN"/>
    <property type="match status" value="1"/>
</dbReference>
<dbReference type="Pfam" id="PF24708">
    <property type="entry name" value="Lip_C"/>
    <property type="match status" value="1"/>
</dbReference>
<evidence type="ECO:0000256" key="2">
    <source>
        <dbReference type="ARBA" id="ARBA00022525"/>
    </source>
</evidence>
<reference evidence="7" key="1">
    <citation type="submission" date="2023-03" db="EMBL/GenBank/DDBJ databases">
        <title>Massive genome expansion in bonnet fungi (Mycena s.s.) driven by repeated elements and novel gene families across ecological guilds.</title>
        <authorList>
            <consortium name="Lawrence Berkeley National Laboratory"/>
            <person name="Harder C.B."/>
            <person name="Miyauchi S."/>
            <person name="Viragh M."/>
            <person name="Kuo A."/>
            <person name="Thoen E."/>
            <person name="Andreopoulos B."/>
            <person name="Lu D."/>
            <person name="Skrede I."/>
            <person name="Drula E."/>
            <person name="Henrissat B."/>
            <person name="Morin E."/>
            <person name="Kohler A."/>
            <person name="Barry K."/>
            <person name="LaButti K."/>
            <person name="Morin E."/>
            <person name="Salamov A."/>
            <person name="Lipzen A."/>
            <person name="Mereny Z."/>
            <person name="Hegedus B."/>
            <person name="Baldrian P."/>
            <person name="Stursova M."/>
            <person name="Weitz H."/>
            <person name="Taylor A."/>
            <person name="Grigoriev I.V."/>
            <person name="Nagy L.G."/>
            <person name="Martin F."/>
            <person name="Kauserud H."/>
        </authorList>
    </citation>
    <scope>NUCLEOTIDE SEQUENCE</scope>
    <source>
        <strain evidence="7">9144</strain>
    </source>
</reference>
<dbReference type="GO" id="GO:0006629">
    <property type="term" value="P:lipid metabolic process"/>
    <property type="evidence" value="ECO:0007669"/>
    <property type="project" value="UniProtKB-KW"/>
</dbReference>